<protein>
    <submittedName>
        <fullName evidence="2">Transposase</fullName>
    </submittedName>
</protein>
<dbReference type="InterPro" id="IPR012337">
    <property type="entry name" value="RNaseH-like_sf"/>
</dbReference>
<dbReference type="EMBL" id="JAEPRJ010000001">
    <property type="protein sequence ID" value="MBK5898761.1"/>
    <property type="molecule type" value="Genomic_DNA"/>
</dbReference>
<keyword evidence="1" id="KW-0812">Transmembrane</keyword>
<keyword evidence="1" id="KW-0472">Membrane</keyword>
<gene>
    <name evidence="2" type="ORF">JJN12_13425</name>
</gene>
<organism evidence="2 3">
    <name type="scientific">Catonella massiliensis</name>
    <dbReference type="NCBI Taxonomy" id="2799636"/>
    <lineage>
        <taxon>Bacteria</taxon>
        <taxon>Bacillati</taxon>
        <taxon>Bacillota</taxon>
        <taxon>Clostridia</taxon>
        <taxon>Lachnospirales</taxon>
        <taxon>Lachnospiraceae</taxon>
        <taxon>Catonella</taxon>
    </lineage>
</organism>
<evidence type="ECO:0000256" key="1">
    <source>
        <dbReference type="SAM" id="Phobius"/>
    </source>
</evidence>
<dbReference type="Proteomes" id="UP000604730">
    <property type="component" value="Unassembled WGS sequence"/>
</dbReference>
<keyword evidence="1" id="KW-1133">Transmembrane helix</keyword>
<reference evidence="2 3" key="1">
    <citation type="submission" date="2021-01" db="EMBL/GenBank/DDBJ databases">
        <title>Isolation and description of Catonella massiliensis sp. nov., a novel Catonella species, isolated from a stable periodontitis subject.</title>
        <authorList>
            <person name="Antezack A."/>
            <person name="Boxberger M."/>
            <person name="La Scola B."/>
            <person name="Monnet-Corti V."/>
        </authorList>
    </citation>
    <scope>NUCLEOTIDE SEQUENCE [LARGE SCALE GENOMIC DNA]</scope>
    <source>
        <strain evidence="2 3">Marseille-Q4567</strain>
    </source>
</reference>
<proteinExistence type="predicted"/>
<evidence type="ECO:0000313" key="3">
    <source>
        <dbReference type="Proteomes" id="UP000604730"/>
    </source>
</evidence>
<dbReference type="SUPFAM" id="SSF53098">
    <property type="entry name" value="Ribonuclease H-like"/>
    <property type="match status" value="1"/>
</dbReference>
<dbReference type="RefSeq" id="WP_208430159.1">
    <property type="nucleotide sequence ID" value="NZ_JAEPRJ010000001.1"/>
</dbReference>
<accession>A0ABS1J3M1</accession>
<keyword evidence="3" id="KW-1185">Reference proteome</keyword>
<name>A0ABS1J3M1_9FIRM</name>
<sequence length="203" mass="24050">MEYQRFIRNRQIERAKSILDKMDPDEYKKGPNDVTRFIKKVGKVKITYEIDNDRIREEEKYDGFYAIATNLDDDVKDIIAINEQRYQIEDCFRILKTDFSSRPYFHRNIGRIIAHFMICYTALLIYRLLEVKLNSFNKEIYPTTHNIVETMQNMQVANISDMAYVSQYTGSKALTALEGVFALGLDRKNFLPKDLNKKCRKKF</sequence>
<comment type="caution">
    <text evidence="2">The sequence shown here is derived from an EMBL/GenBank/DDBJ whole genome shotgun (WGS) entry which is preliminary data.</text>
</comment>
<evidence type="ECO:0000313" key="2">
    <source>
        <dbReference type="EMBL" id="MBK5898761.1"/>
    </source>
</evidence>
<feature type="transmembrane region" description="Helical" evidence="1">
    <location>
        <begin position="112"/>
        <end position="129"/>
    </location>
</feature>